<gene>
    <name evidence="1" type="ORF">GOP47_0024311</name>
</gene>
<protein>
    <recommendedName>
        <fullName evidence="3">DUF4371 domain-containing protein</fullName>
    </recommendedName>
</protein>
<evidence type="ECO:0000313" key="2">
    <source>
        <dbReference type="Proteomes" id="UP000886520"/>
    </source>
</evidence>
<organism evidence="1 2">
    <name type="scientific">Adiantum capillus-veneris</name>
    <name type="common">Maidenhair fern</name>
    <dbReference type="NCBI Taxonomy" id="13818"/>
    <lineage>
        <taxon>Eukaryota</taxon>
        <taxon>Viridiplantae</taxon>
        <taxon>Streptophyta</taxon>
        <taxon>Embryophyta</taxon>
        <taxon>Tracheophyta</taxon>
        <taxon>Polypodiopsida</taxon>
        <taxon>Polypodiidae</taxon>
        <taxon>Polypodiales</taxon>
        <taxon>Pteridineae</taxon>
        <taxon>Pteridaceae</taxon>
        <taxon>Vittarioideae</taxon>
        <taxon>Adiantum</taxon>
    </lineage>
</organism>
<evidence type="ECO:0000313" key="1">
    <source>
        <dbReference type="EMBL" id="KAI5059891.1"/>
    </source>
</evidence>
<dbReference type="Proteomes" id="UP000886520">
    <property type="component" value="Chromosome 24"/>
</dbReference>
<sequence length="133" mass="14666">MQENGNGSICTSFVDLLHVKNAEAESLYSTLIAFLVKMKLSLHKMIGIATDGASVMIGANNGVVSRLKKVVLHLLSFHCVAHRESLACVGLALPILVKVKFESDRGDDGMIRMRCVRAIVQRVRYGKRRGRQT</sequence>
<evidence type="ECO:0008006" key="3">
    <source>
        <dbReference type="Google" id="ProtNLM"/>
    </source>
</evidence>
<dbReference type="AlphaFoldDB" id="A0A9D4Z4W9"/>
<reference evidence="1" key="1">
    <citation type="submission" date="2021-01" db="EMBL/GenBank/DDBJ databases">
        <title>Adiantum capillus-veneris genome.</title>
        <authorList>
            <person name="Fang Y."/>
            <person name="Liao Q."/>
        </authorList>
    </citation>
    <scope>NUCLEOTIDE SEQUENCE</scope>
    <source>
        <strain evidence="1">H3</strain>
        <tissue evidence="1">Leaf</tissue>
    </source>
</reference>
<proteinExistence type="predicted"/>
<comment type="caution">
    <text evidence="1">The sequence shown here is derived from an EMBL/GenBank/DDBJ whole genome shotgun (WGS) entry which is preliminary data.</text>
</comment>
<keyword evidence="2" id="KW-1185">Reference proteome</keyword>
<dbReference type="PANTHER" id="PTHR46880:SF5">
    <property type="entry name" value="DUF4371 DOMAIN-CONTAINING PROTEIN"/>
    <property type="match status" value="1"/>
</dbReference>
<dbReference type="OrthoDB" id="6621980at2759"/>
<dbReference type="EMBL" id="JABFUD020000024">
    <property type="protein sequence ID" value="KAI5059891.1"/>
    <property type="molecule type" value="Genomic_DNA"/>
</dbReference>
<dbReference type="PANTHER" id="PTHR46880">
    <property type="entry name" value="RAS-ASSOCIATING DOMAIN-CONTAINING PROTEIN"/>
    <property type="match status" value="1"/>
</dbReference>
<name>A0A9D4Z4W9_ADICA</name>
<accession>A0A9D4Z4W9</accession>